<gene>
    <name evidence="2" type="ORF">DFH08DRAFT_826354</name>
</gene>
<feature type="compositionally biased region" description="Basic residues" evidence="1">
    <location>
        <begin position="185"/>
        <end position="194"/>
    </location>
</feature>
<keyword evidence="3" id="KW-1185">Reference proteome</keyword>
<comment type="caution">
    <text evidence="2">The sequence shown here is derived from an EMBL/GenBank/DDBJ whole genome shotgun (WGS) entry which is preliminary data.</text>
</comment>
<feature type="compositionally biased region" description="Basic residues" evidence="1">
    <location>
        <begin position="166"/>
        <end position="177"/>
    </location>
</feature>
<evidence type="ECO:0000313" key="3">
    <source>
        <dbReference type="Proteomes" id="UP001218218"/>
    </source>
</evidence>
<dbReference type="Proteomes" id="UP001218218">
    <property type="component" value="Unassembled WGS sequence"/>
</dbReference>
<organism evidence="2 3">
    <name type="scientific">Mycena albidolilacea</name>
    <dbReference type="NCBI Taxonomy" id="1033008"/>
    <lineage>
        <taxon>Eukaryota</taxon>
        <taxon>Fungi</taxon>
        <taxon>Dikarya</taxon>
        <taxon>Basidiomycota</taxon>
        <taxon>Agaricomycotina</taxon>
        <taxon>Agaricomycetes</taxon>
        <taxon>Agaricomycetidae</taxon>
        <taxon>Agaricales</taxon>
        <taxon>Marasmiineae</taxon>
        <taxon>Mycenaceae</taxon>
        <taxon>Mycena</taxon>
    </lineage>
</organism>
<evidence type="ECO:0000313" key="2">
    <source>
        <dbReference type="EMBL" id="KAJ7302758.1"/>
    </source>
</evidence>
<reference evidence="2" key="1">
    <citation type="submission" date="2023-03" db="EMBL/GenBank/DDBJ databases">
        <title>Massive genome expansion in bonnet fungi (Mycena s.s.) driven by repeated elements and novel gene families across ecological guilds.</title>
        <authorList>
            <consortium name="Lawrence Berkeley National Laboratory"/>
            <person name="Harder C.B."/>
            <person name="Miyauchi S."/>
            <person name="Viragh M."/>
            <person name="Kuo A."/>
            <person name="Thoen E."/>
            <person name="Andreopoulos B."/>
            <person name="Lu D."/>
            <person name="Skrede I."/>
            <person name="Drula E."/>
            <person name="Henrissat B."/>
            <person name="Morin E."/>
            <person name="Kohler A."/>
            <person name="Barry K."/>
            <person name="LaButti K."/>
            <person name="Morin E."/>
            <person name="Salamov A."/>
            <person name="Lipzen A."/>
            <person name="Mereny Z."/>
            <person name="Hegedus B."/>
            <person name="Baldrian P."/>
            <person name="Stursova M."/>
            <person name="Weitz H."/>
            <person name="Taylor A."/>
            <person name="Grigoriev I.V."/>
            <person name="Nagy L.G."/>
            <person name="Martin F."/>
            <person name="Kauserud H."/>
        </authorList>
    </citation>
    <scope>NUCLEOTIDE SEQUENCE</scope>
    <source>
        <strain evidence="2">CBHHK002</strain>
    </source>
</reference>
<sequence>MMMLKPNAEGCGWVAERDKWQADIPPLLSRLTMFSASTSAAPLSASLLLKHNPLSALHAQMGTIVTSEITPRIFVADWLVAQNWDALDALGVTLMLTFLRVAPLSRISSSTIRTRIQTPNFSVGRPSRFPPSDSISVVVNDALKRKGSEVIEAEKPSKRVNLVPRKERKGGRIAASKRARETTKKPAKRAKKTP</sequence>
<name>A0AAD7E927_9AGAR</name>
<protein>
    <submittedName>
        <fullName evidence="2">Uncharacterized protein</fullName>
    </submittedName>
</protein>
<evidence type="ECO:0000256" key="1">
    <source>
        <dbReference type="SAM" id="MobiDB-lite"/>
    </source>
</evidence>
<dbReference type="AlphaFoldDB" id="A0AAD7E927"/>
<accession>A0AAD7E927</accession>
<feature type="region of interest" description="Disordered" evidence="1">
    <location>
        <begin position="155"/>
        <end position="194"/>
    </location>
</feature>
<dbReference type="EMBL" id="JARIHO010000112">
    <property type="protein sequence ID" value="KAJ7302758.1"/>
    <property type="molecule type" value="Genomic_DNA"/>
</dbReference>
<proteinExistence type="predicted"/>